<accession>A0ABR1IWB3</accession>
<dbReference type="SUPFAM" id="SSF81383">
    <property type="entry name" value="F-box domain"/>
    <property type="match status" value="1"/>
</dbReference>
<name>A0ABR1IWB3_9AGAR</name>
<protein>
    <recommendedName>
        <fullName evidence="1">F-box domain-containing protein</fullName>
    </recommendedName>
</protein>
<dbReference type="InterPro" id="IPR001810">
    <property type="entry name" value="F-box_dom"/>
</dbReference>
<dbReference type="InterPro" id="IPR036047">
    <property type="entry name" value="F-box-like_dom_sf"/>
</dbReference>
<dbReference type="Pfam" id="PF00646">
    <property type="entry name" value="F-box"/>
    <property type="match status" value="1"/>
</dbReference>
<dbReference type="PROSITE" id="PS50181">
    <property type="entry name" value="FBOX"/>
    <property type="match status" value="1"/>
</dbReference>
<sequence>MTRRSARLQERIKDVPVSAHNIISTTTTTKRQSRKHIKLTTESIKAASDNSEEREGISSNTEDFGLSGRFRKPRIRLGLLQKLMTEMPLEIIYEIFVCLEPLDLLRLSRCSRDLRNMLISPPSKHIWRAARRNVGELPAPPPDLNEFQFAKLVFDTNCQVCGYGYCDNLIWESRTRCCLKCTNKVFISRNELERKYSSDAAQLFYMGLGTQDLLIHIPRHRSHYLASEIDFRFSQLKNVLSKGESVHDWLKKVEKEWEERSEHAKSCRAWQTLQRQRREYEFHEIRQQRKQDIENRLATLGWADELERLDAPDSTFSTHAAFRPSVKLTDKEWDRIAPALVDVLQSERTRYLQELRVQTLRDRHLLLGELYRRYVEAHGLAEAGYPPLGDVVESGIFHDTIWNTPFKQVSFVSDWVETFAEKIPSFIKEWKTRKTDDLRRLVKKSAPEANVDNLELANPDCDPYELLGVSPWNKSAKAGQIVYSAYGSETIKKVLQVSGLSSEATLKEIIELDPLVECRTCQTDSGRLFMRWSKALHHIPYNQRQKLRNGETHEYVVFADDMHEVIGAEKLPTAMTNSWQAIFHCNQCWDRQKSSEEDAWWTREPGERLRMSFKDLETHMESKCVFSSRGARGLDKVSANRHGIATEKIEAGHWSWAQDIGLEQKAPEAIRL</sequence>
<organism evidence="2 3">
    <name type="scientific">Marasmiellus scandens</name>
    <dbReference type="NCBI Taxonomy" id="2682957"/>
    <lineage>
        <taxon>Eukaryota</taxon>
        <taxon>Fungi</taxon>
        <taxon>Dikarya</taxon>
        <taxon>Basidiomycota</taxon>
        <taxon>Agaricomycotina</taxon>
        <taxon>Agaricomycetes</taxon>
        <taxon>Agaricomycetidae</taxon>
        <taxon>Agaricales</taxon>
        <taxon>Marasmiineae</taxon>
        <taxon>Omphalotaceae</taxon>
        <taxon>Marasmiellus</taxon>
    </lineage>
</organism>
<gene>
    <name evidence="2" type="ORF">VKT23_016751</name>
</gene>
<dbReference type="Proteomes" id="UP001498398">
    <property type="component" value="Unassembled WGS sequence"/>
</dbReference>
<comment type="caution">
    <text evidence="2">The sequence shown here is derived from an EMBL/GenBank/DDBJ whole genome shotgun (WGS) entry which is preliminary data.</text>
</comment>
<evidence type="ECO:0000259" key="1">
    <source>
        <dbReference type="PROSITE" id="PS50181"/>
    </source>
</evidence>
<keyword evidence="3" id="KW-1185">Reference proteome</keyword>
<dbReference type="CDD" id="cd09917">
    <property type="entry name" value="F-box_SF"/>
    <property type="match status" value="1"/>
</dbReference>
<evidence type="ECO:0000313" key="2">
    <source>
        <dbReference type="EMBL" id="KAK7440974.1"/>
    </source>
</evidence>
<dbReference type="SMART" id="SM00256">
    <property type="entry name" value="FBOX"/>
    <property type="match status" value="1"/>
</dbReference>
<evidence type="ECO:0000313" key="3">
    <source>
        <dbReference type="Proteomes" id="UP001498398"/>
    </source>
</evidence>
<dbReference type="EMBL" id="JBANRG010000065">
    <property type="protein sequence ID" value="KAK7440974.1"/>
    <property type="molecule type" value="Genomic_DNA"/>
</dbReference>
<reference evidence="2 3" key="1">
    <citation type="submission" date="2024-01" db="EMBL/GenBank/DDBJ databases">
        <title>A draft genome for the cacao thread blight pathogen Marasmiellus scandens.</title>
        <authorList>
            <person name="Baruah I.K."/>
            <person name="Leung J."/>
            <person name="Bukari Y."/>
            <person name="Amoako-Attah I."/>
            <person name="Meinhardt L.W."/>
            <person name="Bailey B.A."/>
            <person name="Cohen S.P."/>
        </authorList>
    </citation>
    <scope>NUCLEOTIDE SEQUENCE [LARGE SCALE GENOMIC DNA]</scope>
    <source>
        <strain evidence="2 3">GH-19</strain>
    </source>
</reference>
<feature type="domain" description="F-box" evidence="1">
    <location>
        <begin position="81"/>
        <end position="130"/>
    </location>
</feature>
<proteinExistence type="predicted"/>